<feature type="compositionally biased region" description="Basic and acidic residues" evidence="12">
    <location>
        <begin position="582"/>
        <end position="596"/>
    </location>
</feature>
<feature type="region of interest" description="Disordered" evidence="12">
    <location>
        <begin position="582"/>
        <end position="604"/>
    </location>
</feature>
<dbReference type="InterPro" id="IPR001650">
    <property type="entry name" value="Helicase_C-like"/>
</dbReference>
<comment type="subcellular location">
    <subcellularLocation>
        <location evidence="1">Nucleus</location>
        <location evidence="1">Nucleolus</location>
    </subcellularLocation>
</comment>
<keyword evidence="6 11" id="KW-0694">RNA-binding</keyword>
<dbReference type="GO" id="GO:0016787">
    <property type="term" value="F:hydrolase activity"/>
    <property type="evidence" value="ECO:0007669"/>
    <property type="project" value="UniProtKB-KW"/>
</dbReference>
<evidence type="ECO:0000256" key="7">
    <source>
        <dbReference type="ARBA" id="ARBA00023242"/>
    </source>
</evidence>
<dbReference type="InterPro" id="IPR000629">
    <property type="entry name" value="RNA-helicase_DEAD-box_CS"/>
</dbReference>
<feature type="compositionally biased region" description="Basic residues" evidence="12">
    <location>
        <begin position="1"/>
        <end position="17"/>
    </location>
</feature>
<evidence type="ECO:0000256" key="8">
    <source>
        <dbReference type="ARBA" id="ARBA00024357"/>
    </source>
</evidence>
<dbReference type="GO" id="GO:0005524">
    <property type="term" value="F:ATP binding"/>
    <property type="evidence" value="ECO:0007669"/>
    <property type="project" value="UniProtKB-UniRule"/>
</dbReference>
<evidence type="ECO:0000259" key="13">
    <source>
        <dbReference type="PROSITE" id="PS51192"/>
    </source>
</evidence>
<evidence type="ECO:0000256" key="10">
    <source>
        <dbReference type="RuleBase" id="RU000492"/>
    </source>
</evidence>
<dbReference type="AlphaFoldDB" id="A0AAU9WPP5"/>
<dbReference type="CDD" id="cd17942">
    <property type="entry name" value="DEADc_DDX18"/>
    <property type="match status" value="1"/>
</dbReference>
<evidence type="ECO:0000256" key="3">
    <source>
        <dbReference type="ARBA" id="ARBA00022801"/>
    </source>
</evidence>
<feature type="domain" description="Helicase C-terminal" evidence="14">
    <location>
        <begin position="325"/>
        <end position="495"/>
    </location>
</feature>
<evidence type="ECO:0000256" key="9">
    <source>
        <dbReference type="ARBA" id="ARBA00047984"/>
    </source>
</evidence>
<feature type="region of interest" description="Disordered" evidence="12">
    <location>
        <begin position="1"/>
        <end position="29"/>
    </location>
</feature>
<keyword evidence="2 10" id="KW-0547">Nucleotide-binding</keyword>
<evidence type="ECO:0000256" key="5">
    <source>
        <dbReference type="ARBA" id="ARBA00022840"/>
    </source>
</evidence>
<dbReference type="InterPro" id="IPR014001">
    <property type="entry name" value="Helicase_ATP-bd"/>
</dbReference>
<dbReference type="InterPro" id="IPR011545">
    <property type="entry name" value="DEAD/DEAH_box_helicase_dom"/>
</dbReference>
<protein>
    <recommendedName>
        <fullName evidence="11">ATP-dependent RNA helicase</fullName>
        <ecNumber evidence="11">3.6.4.13</ecNumber>
    </recommendedName>
</protein>
<dbReference type="SMART" id="SM00490">
    <property type="entry name" value="HELICc"/>
    <property type="match status" value="1"/>
</dbReference>
<evidence type="ECO:0000256" key="6">
    <source>
        <dbReference type="ARBA" id="ARBA00022884"/>
    </source>
</evidence>
<dbReference type="SUPFAM" id="SSF52540">
    <property type="entry name" value="P-loop containing nucleoside triphosphate hydrolases"/>
    <property type="match status" value="1"/>
</dbReference>
<dbReference type="GO" id="GO:0003724">
    <property type="term" value="F:RNA helicase activity"/>
    <property type="evidence" value="ECO:0007669"/>
    <property type="project" value="UniProtKB-EC"/>
</dbReference>
<dbReference type="PROSITE" id="PS51192">
    <property type="entry name" value="HELICASE_ATP_BIND_1"/>
    <property type="match status" value="1"/>
</dbReference>
<dbReference type="InterPro" id="IPR027417">
    <property type="entry name" value="P-loop_NTPase"/>
</dbReference>
<comment type="similarity">
    <text evidence="8">Belongs to the DEAD box helicase family. DDX18/HAS1 subfamily.</text>
</comment>
<evidence type="ECO:0000256" key="12">
    <source>
        <dbReference type="SAM" id="MobiDB-lite"/>
    </source>
</evidence>
<comment type="caution">
    <text evidence="15">The sequence shown here is derived from an EMBL/GenBank/DDBJ whole genome shotgun (WGS) entry which is preliminary data.</text>
</comment>
<dbReference type="CDD" id="cd18787">
    <property type="entry name" value="SF2_C_DEAD"/>
    <property type="match status" value="1"/>
</dbReference>
<dbReference type="Pfam" id="PF00270">
    <property type="entry name" value="DEAD"/>
    <property type="match status" value="1"/>
</dbReference>
<evidence type="ECO:0000256" key="4">
    <source>
        <dbReference type="ARBA" id="ARBA00022806"/>
    </source>
</evidence>
<gene>
    <name evidence="15" type="ORF">PMEA_00009197</name>
</gene>
<comment type="function">
    <text evidence="11">RNA helicase.</text>
</comment>
<sequence length="604" mass="68612">MDRHIKQKKRKVLKRKMRPSDSAIEKVARAKKVKGKKEIRAFNVSEGESKTQGCIVSEEESIPQDTDTVLPNDDGLEAPVAKKKKNSYESVSLPEDVSVPDSTEFQSLKEFVSEKTLNAITDMGFTNMMEIQHKSIVPLLKGRDLLGAARTGSGKTLAFLIPAVELLYKLSFKPRNGTGVIIISPTRELSLQTYGVARDLLKYHNHTFGIVMGGANRKGEADRLQKGVNLLIATPGRLLDHLQNTQGFIFKNLQCLIIDEADRILEIGFEEEMKQIVRLLPVRRQTVLFSATQTRNVEDLARVSLKKSPLYVGVDDHRETSTVEGLEQGYIVVPSEKRFLVLFTFLKKNRNKKVMVFFSSCNSVKYHYELLNYIDLPVAHIHGKQKQQKRTTTFFEFCNATSGTLLCTDVAARGLDIPEVDWIVQFDPPDDPKEYIHRVGRTARGNQGRGHALLLLLPEELAFLRYLKQAKVPLNEYDFSASKIYNIQSQLEKLIEKNYYLHKSAREAYRSYLQAYASHQHKSIFNVNALDLQRVAPAFGFVVPPRVNLTVKEREFRDAVAAEGMVRDIKARSYNRKPRFLKERPVIRDNSPDKNGKFTALTAE</sequence>
<dbReference type="GO" id="GO:0005730">
    <property type="term" value="C:nucleolus"/>
    <property type="evidence" value="ECO:0007669"/>
    <property type="project" value="UniProtKB-SubCell"/>
</dbReference>
<dbReference type="InterPro" id="IPR044773">
    <property type="entry name" value="DDX18/Has1_DEADc"/>
</dbReference>
<proteinExistence type="inferred from homology"/>
<dbReference type="PANTHER" id="PTHR24031">
    <property type="entry name" value="RNA HELICASE"/>
    <property type="match status" value="1"/>
</dbReference>
<dbReference type="PROSITE" id="PS51194">
    <property type="entry name" value="HELICASE_CTER"/>
    <property type="match status" value="1"/>
</dbReference>
<dbReference type="FunFam" id="3.40.50.300:FF:000379">
    <property type="entry name" value="RNA helicase"/>
    <property type="match status" value="1"/>
</dbReference>
<dbReference type="SMART" id="SM01178">
    <property type="entry name" value="DUF4217"/>
    <property type="match status" value="1"/>
</dbReference>
<organism evidence="15 16">
    <name type="scientific">Pocillopora meandrina</name>
    <dbReference type="NCBI Taxonomy" id="46732"/>
    <lineage>
        <taxon>Eukaryota</taxon>
        <taxon>Metazoa</taxon>
        <taxon>Cnidaria</taxon>
        <taxon>Anthozoa</taxon>
        <taxon>Hexacorallia</taxon>
        <taxon>Scleractinia</taxon>
        <taxon>Astrocoeniina</taxon>
        <taxon>Pocilloporidae</taxon>
        <taxon>Pocillopora</taxon>
    </lineage>
</organism>
<name>A0AAU9WPP5_9CNID</name>
<keyword evidence="4 10" id="KW-0347">Helicase</keyword>
<dbReference type="Pfam" id="PF00271">
    <property type="entry name" value="Helicase_C"/>
    <property type="match status" value="1"/>
</dbReference>
<dbReference type="EMBL" id="CALNXJ010000018">
    <property type="protein sequence ID" value="CAH3121386.1"/>
    <property type="molecule type" value="Genomic_DNA"/>
</dbReference>
<evidence type="ECO:0000256" key="1">
    <source>
        <dbReference type="ARBA" id="ARBA00004604"/>
    </source>
</evidence>
<dbReference type="PROSITE" id="PS00039">
    <property type="entry name" value="DEAD_ATP_HELICASE"/>
    <property type="match status" value="1"/>
</dbReference>
<keyword evidence="3 10" id="KW-0378">Hydrolase</keyword>
<dbReference type="Pfam" id="PF13959">
    <property type="entry name" value="CTE_SPB4"/>
    <property type="match status" value="1"/>
</dbReference>
<dbReference type="Proteomes" id="UP001159428">
    <property type="component" value="Unassembled WGS sequence"/>
</dbReference>
<accession>A0AAU9WPP5</accession>
<dbReference type="SMART" id="SM00487">
    <property type="entry name" value="DEXDc"/>
    <property type="match status" value="1"/>
</dbReference>
<evidence type="ECO:0000313" key="16">
    <source>
        <dbReference type="Proteomes" id="UP001159428"/>
    </source>
</evidence>
<feature type="region of interest" description="Disordered" evidence="12">
    <location>
        <begin position="44"/>
        <end position="87"/>
    </location>
</feature>
<dbReference type="GO" id="GO:0003723">
    <property type="term" value="F:RNA binding"/>
    <property type="evidence" value="ECO:0007669"/>
    <property type="project" value="UniProtKB-UniRule"/>
</dbReference>
<evidence type="ECO:0000259" key="14">
    <source>
        <dbReference type="PROSITE" id="PS51194"/>
    </source>
</evidence>
<dbReference type="Gene3D" id="3.40.50.300">
    <property type="entry name" value="P-loop containing nucleotide triphosphate hydrolases"/>
    <property type="match status" value="2"/>
</dbReference>
<reference evidence="15 16" key="1">
    <citation type="submission" date="2022-05" db="EMBL/GenBank/DDBJ databases">
        <authorList>
            <consortium name="Genoscope - CEA"/>
            <person name="William W."/>
        </authorList>
    </citation>
    <scope>NUCLEOTIDE SEQUENCE [LARGE SCALE GENOMIC DNA]</scope>
</reference>
<keyword evidence="5 10" id="KW-0067">ATP-binding</keyword>
<evidence type="ECO:0000256" key="11">
    <source>
        <dbReference type="RuleBase" id="RU365068"/>
    </source>
</evidence>
<evidence type="ECO:0000256" key="2">
    <source>
        <dbReference type="ARBA" id="ARBA00022741"/>
    </source>
</evidence>
<dbReference type="InterPro" id="IPR025313">
    <property type="entry name" value="SPB4-like_CTE"/>
</dbReference>
<dbReference type="EC" id="3.6.4.13" evidence="11"/>
<keyword evidence="7" id="KW-0539">Nucleus</keyword>
<keyword evidence="16" id="KW-1185">Reference proteome</keyword>
<comment type="domain">
    <text evidence="11">The Q motif is unique to and characteristic of the DEAD box family of RNA helicases and controls ATP binding and hydrolysis.</text>
</comment>
<evidence type="ECO:0000313" key="15">
    <source>
        <dbReference type="EMBL" id="CAH3121386.1"/>
    </source>
</evidence>
<comment type="catalytic activity">
    <reaction evidence="9 11">
        <text>ATP + H2O = ADP + phosphate + H(+)</text>
        <dbReference type="Rhea" id="RHEA:13065"/>
        <dbReference type="ChEBI" id="CHEBI:15377"/>
        <dbReference type="ChEBI" id="CHEBI:15378"/>
        <dbReference type="ChEBI" id="CHEBI:30616"/>
        <dbReference type="ChEBI" id="CHEBI:43474"/>
        <dbReference type="ChEBI" id="CHEBI:456216"/>
        <dbReference type="EC" id="3.6.4.13"/>
    </reaction>
</comment>
<feature type="domain" description="Helicase ATP-binding" evidence="13">
    <location>
        <begin position="136"/>
        <end position="311"/>
    </location>
</feature>
<dbReference type="FunFam" id="3.40.50.300:FF:000460">
    <property type="entry name" value="RNA helicase"/>
    <property type="match status" value="1"/>
</dbReference>